<dbReference type="AlphaFoldDB" id="A0A382HWD1"/>
<proteinExistence type="predicted"/>
<dbReference type="SUPFAM" id="SSF52540">
    <property type="entry name" value="P-loop containing nucleoside triphosphate hydrolases"/>
    <property type="match status" value="1"/>
</dbReference>
<dbReference type="InterPro" id="IPR003593">
    <property type="entry name" value="AAA+_ATPase"/>
</dbReference>
<name>A0A382HWD1_9ZZZZ</name>
<feature type="non-terminal residue" evidence="2">
    <location>
        <position position="273"/>
    </location>
</feature>
<dbReference type="Pfam" id="PF13481">
    <property type="entry name" value="AAA_25"/>
    <property type="match status" value="1"/>
</dbReference>
<feature type="domain" description="AAA+ ATPase" evidence="1">
    <location>
        <begin position="37"/>
        <end position="214"/>
    </location>
</feature>
<reference evidence="2" key="1">
    <citation type="submission" date="2018-05" db="EMBL/GenBank/DDBJ databases">
        <authorList>
            <person name="Lanie J.A."/>
            <person name="Ng W.-L."/>
            <person name="Kazmierczak K.M."/>
            <person name="Andrzejewski T.M."/>
            <person name="Davidsen T.M."/>
            <person name="Wayne K.J."/>
            <person name="Tettelin H."/>
            <person name="Glass J.I."/>
            <person name="Rusch D."/>
            <person name="Podicherti R."/>
            <person name="Tsui H.-C.T."/>
            <person name="Winkler M.E."/>
        </authorList>
    </citation>
    <scope>NUCLEOTIDE SEQUENCE</scope>
</reference>
<dbReference type="InterPro" id="IPR027417">
    <property type="entry name" value="P-loop_NTPase"/>
</dbReference>
<accession>A0A382HWD1</accession>
<gene>
    <name evidence="2" type="ORF">METZ01_LOCUS244343</name>
</gene>
<organism evidence="2">
    <name type="scientific">marine metagenome</name>
    <dbReference type="NCBI Taxonomy" id="408172"/>
    <lineage>
        <taxon>unclassified sequences</taxon>
        <taxon>metagenomes</taxon>
        <taxon>ecological metagenomes</taxon>
    </lineage>
</organism>
<dbReference type="EMBL" id="UINC01063643">
    <property type="protein sequence ID" value="SVB91489.1"/>
    <property type="molecule type" value="Genomic_DNA"/>
</dbReference>
<sequence length="273" mass="31260">MSKQDDLRPPLVVYSLDELLELEIPKRQYLLSPWLQSQGLCMIYSTRGFGKTWIALEIAYTVASGGQFLSWKSENPAGVLYIDGEMALIELQERASQIDMRESKELKAPLKFLTRDAQDCNFPNLSTIEGQNQIESLIRDDIKLVILDNLSTLFRSGKEYESDSWLPIQNWLLSLRSLNKSVLLIHHAGKGGQQRGTSRREDVLDTVITMKRPKGYKEQDGACLEFYFEKNRALYGDEVKPFEARLESNTNDDGIEIFKWTCKSLEDSTFDTV</sequence>
<protein>
    <recommendedName>
        <fullName evidence="1">AAA+ ATPase domain-containing protein</fullName>
    </recommendedName>
</protein>
<dbReference type="Gene3D" id="3.40.50.300">
    <property type="entry name" value="P-loop containing nucleotide triphosphate hydrolases"/>
    <property type="match status" value="1"/>
</dbReference>
<evidence type="ECO:0000259" key="1">
    <source>
        <dbReference type="SMART" id="SM00382"/>
    </source>
</evidence>
<evidence type="ECO:0000313" key="2">
    <source>
        <dbReference type="EMBL" id="SVB91489.1"/>
    </source>
</evidence>
<dbReference type="SMART" id="SM00382">
    <property type="entry name" value="AAA"/>
    <property type="match status" value="1"/>
</dbReference>